<dbReference type="AlphaFoldDB" id="D2Q3M9"/>
<dbReference type="Gene3D" id="3.20.20.140">
    <property type="entry name" value="Metal-dependent hydrolases"/>
    <property type="match status" value="1"/>
</dbReference>
<feature type="region of interest" description="Disordered" evidence="1">
    <location>
        <begin position="365"/>
        <end position="405"/>
    </location>
</feature>
<dbReference type="Proteomes" id="UP000007967">
    <property type="component" value="Chromosome"/>
</dbReference>
<evidence type="ECO:0000256" key="1">
    <source>
        <dbReference type="SAM" id="MobiDB-lite"/>
    </source>
</evidence>
<dbReference type="HOGENOM" id="CLU_023620_0_0_11"/>
<keyword evidence="4" id="KW-1185">Reference proteome</keyword>
<dbReference type="eggNOG" id="COG1228">
    <property type="taxonomic scope" value="Bacteria"/>
</dbReference>
<dbReference type="GO" id="GO:0016810">
    <property type="term" value="F:hydrolase activity, acting on carbon-nitrogen (but not peptide) bonds"/>
    <property type="evidence" value="ECO:0007669"/>
    <property type="project" value="InterPro"/>
</dbReference>
<accession>D2Q3M9</accession>
<protein>
    <submittedName>
        <fullName evidence="3">Amidohydrolase</fullName>
    </submittedName>
</protein>
<name>D2Q3M9_KRIFD</name>
<proteinExistence type="predicted"/>
<dbReference type="PANTHER" id="PTHR43135">
    <property type="entry name" value="ALPHA-D-RIBOSE 1-METHYLPHOSPHONATE 5-TRIPHOSPHATE DIPHOSPHATASE"/>
    <property type="match status" value="1"/>
</dbReference>
<dbReference type="Pfam" id="PF01979">
    <property type="entry name" value="Amidohydro_1"/>
    <property type="match status" value="1"/>
</dbReference>
<gene>
    <name evidence="3" type="ordered locus">Kfla_6912</name>
</gene>
<dbReference type="KEGG" id="kfl:Kfla_6912"/>
<dbReference type="SUPFAM" id="SSF51556">
    <property type="entry name" value="Metallo-dependent hydrolases"/>
    <property type="match status" value="1"/>
</dbReference>
<dbReference type="PANTHER" id="PTHR43135:SF4">
    <property type="entry name" value="AMIDOHYDROLASE-RELATED DOMAIN-CONTAINING PROTEIN"/>
    <property type="match status" value="1"/>
</dbReference>
<dbReference type="InterPro" id="IPR006680">
    <property type="entry name" value="Amidohydro-rel"/>
</dbReference>
<dbReference type="STRING" id="479435.Kfla_6912"/>
<dbReference type="Gene3D" id="2.30.40.10">
    <property type="entry name" value="Urease, subunit C, domain 1"/>
    <property type="match status" value="1"/>
</dbReference>
<reference evidence="4" key="1">
    <citation type="submission" date="2009-09" db="EMBL/GenBank/DDBJ databases">
        <title>The complete genome of Kribbella flavida DSM 17836.</title>
        <authorList>
            <consortium name="US DOE Joint Genome Institute (JGI-PGF)"/>
            <person name="Lucas S."/>
            <person name="Copeland A."/>
            <person name="Lapidus A."/>
            <person name="Glavina del Rio T."/>
            <person name="Dalin E."/>
            <person name="Tice H."/>
            <person name="Bruce D."/>
            <person name="Goodwin L."/>
            <person name="Pitluck S."/>
            <person name="Kyrpides N."/>
            <person name="Mavromatis K."/>
            <person name="Ivanova N."/>
            <person name="Saunders E."/>
            <person name="Brettin T."/>
            <person name="Detter J.C."/>
            <person name="Han C."/>
            <person name="Larimer F."/>
            <person name="Land M."/>
            <person name="Hauser L."/>
            <person name="Markowitz V."/>
            <person name="Cheng J.-F."/>
            <person name="Hugenholtz P."/>
            <person name="Woyke T."/>
            <person name="Wu D."/>
            <person name="Pukall R."/>
            <person name="Klenk H.-P."/>
            <person name="Eisen J.A."/>
        </authorList>
    </citation>
    <scope>NUCLEOTIDE SEQUENCE [LARGE SCALE GENOMIC DNA]</scope>
    <source>
        <strain evidence="4">DSM 17836 / JCM 10339 / NBRC 14399</strain>
    </source>
</reference>
<organism evidence="3 4">
    <name type="scientific">Kribbella flavida (strain DSM 17836 / JCM 10339 / NBRC 14399)</name>
    <dbReference type="NCBI Taxonomy" id="479435"/>
    <lineage>
        <taxon>Bacteria</taxon>
        <taxon>Bacillati</taxon>
        <taxon>Actinomycetota</taxon>
        <taxon>Actinomycetes</taxon>
        <taxon>Propionibacteriales</taxon>
        <taxon>Kribbellaceae</taxon>
        <taxon>Kribbella</taxon>
    </lineage>
</organism>
<dbReference type="InterPro" id="IPR032466">
    <property type="entry name" value="Metal_Hydrolase"/>
</dbReference>
<dbReference type="InterPro" id="IPR011059">
    <property type="entry name" value="Metal-dep_hydrolase_composite"/>
</dbReference>
<evidence type="ECO:0000313" key="4">
    <source>
        <dbReference type="Proteomes" id="UP000007967"/>
    </source>
</evidence>
<sequence>MPPGRPFDREDTRMTTWVFDGISLPVDNQVRLAFGAGDRERLPGRFALPGLVDAHCHLTVDTDEQGPFLAGEDVALARLDELARAGVSAVRDVGGRREVTLALARSPREDRPAVLAAGRFLAPEGKYFPRMHEPVEPDQLIAAVEAELADGATWIKLVGDFPQVGPDGPIPGSAVEAAYGLEVVEQVVAAAHALGGRVAAHTTSPVVSELIRVGVDSIEHGTSIAEQDLAVLAARGGAWTPTLCASVSGRPGESQEQIDRRRARSRHLTGMLELATQYGVTVLAGSDVVGSIPREIALLAEHGLDVTQALQAASTAAWDYLGLLDDGNLVTYAEDPREHPETLASPSAVILHGHRVHQGVLGFTPQSDRRSARAAGRRGRCAGHTPRPCAGRASGPSTRRRGAVS</sequence>
<reference evidence="3 4" key="2">
    <citation type="journal article" date="2010" name="Stand. Genomic Sci.">
        <title>Complete genome sequence of Kribbella flavida type strain (IFO 14399).</title>
        <authorList>
            <person name="Pukall R."/>
            <person name="Lapidus A."/>
            <person name="Glavina Del Rio T."/>
            <person name="Copeland A."/>
            <person name="Tice H."/>
            <person name="Cheng J.-F."/>
            <person name="Lucas S."/>
            <person name="Chen F."/>
            <person name="Nolan M."/>
            <person name="LaButti K."/>
            <person name="Pati A."/>
            <person name="Ivanova N."/>
            <person name="Mavrommatis K."/>
            <person name="Mikhailova N."/>
            <person name="Pitluck S."/>
            <person name="Bruce D."/>
            <person name="Goodwin L."/>
            <person name="Land M."/>
            <person name="Hauser L."/>
            <person name="Chang Y.-J."/>
            <person name="Jeffries C.D."/>
            <person name="Chen A."/>
            <person name="Palaniappan K."/>
            <person name="Chain P."/>
            <person name="Rohde M."/>
            <person name="Goeker M."/>
            <person name="Bristow J."/>
            <person name="Eisen J.A."/>
            <person name="Markowitz V."/>
            <person name="Hugenholtz P."/>
            <person name="Kyrpides N.C."/>
            <person name="Klenk H.-P."/>
            <person name="Brettin T."/>
        </authorList>
    </citation>
    <scope>NUCLEOTIDE SEQUENCE [LARGE SCALE GENOMIC DNA]</scope>
    <source>
        <strain evidence="4">DSM 17836 / JCM 10339 / NBRC 14399</strain>
    </source>
</reference>
<feature type="domain" description="Amidohydrolase-related" evidence="2">
    <location>
        <begin position="47"/>
        <end position="323"/>
    </location>
</feature>
<evidence type="ECO:0000259" key="2">
    <source>
        <dbReference type="Pfam" id="PF01979"/>
    </source>
</evidence>
<dbReference type="InterPro" id="IPR051781">
    <property type="entry name" value="Metallo-dep_Hydrolase"/>
</dbReference>
<dbReference type="EMBL" id="CP001736">
    <property type="protein sequence ID" value="ADB35901.1"/>
    <property type="molecule type" value="Genomic_DNA"/>
</dbReference>
<keyword evidence="3" id="KW-0378">Hydrolase</keyword>
<evidence type="ECO:0000313" key="3">
    <source>
        <dbReference type="EMBL" id="ADB35901.1"/>
    </source>
</evidence>